<dbReference type="Proteomes" id="UP000027337">
    <property type="component" value="Unassembled WGS sequence"/>
</dbReference>
<evidence type="ECO:0000256" key="5">
    <source>
        <dbReference type="SAM" id="MobiDB-lite"/>
    </source>
</evidence>
<feature type="short sequence motif" description="Important for interaction with partner proteins" evidence="3">
    <location>
        <begin position="169"/>
        <end position="174"/>
    </location>
</feature>
<comment type="caution">
    <text evidence="3">Lacks conserved residue(s) required for the propagation of feature annotation.</text>
</comment>
<proteinExistence type="inferred from homology"/>
<dbReference type="HAMAP" id="MF_00984">
    <property type="entry name" value="SSB"/>
    <property type="match status" value="1"/>
</dbReference>
<keyword evidence="2 3" id="KW-0233">DNA recombination</keyword>
<dbReference type="PROSITE" id="PS50935">
    <property type="entry name" value="SSB"/>
    <property type="match status" value="1"/>
</dbReference>
<dbReference type="EMBL" id="JEMU01000006">
    <property type="protein sequence ID" value="KAJ03452.1"/>
    <property type="molecule type" value="Genomic_DNA"/>
</dbReference>
<dbReference type="CDD" id="cd04496">
    <property type="entry name" value="SSB_OBF"/>
    <property type="match status" value="1"/>
</dbReference>
<evidence type="ECO:0000313" key="6">
    <source>
        <dbReference type="EMBL" id="KAJ03452.1"/>
    </source>
</evidence>
<gene>
    <name evidence="6" type="ORF">PM02_08890</name>
</gene>
<comment type="subunit">
    <text evidence="3">Homotetramer.</text>
</comment>
<dbReference type="PANTHER" id="PTHR10302">
    <property type="entry name" value="SINGLE-STRANDED DNA-BINDING PROTEIN"/>
    <property type="match status" value="1"/>
</dbReference>
<dbReference type="InterPro" id="IPR012340">
    <property type="entry name" value="NA-bd_OB-fold"/>
</dbReference>
<dbReference type="SUPFAM" id="SSF50249">
    <property type="entry name" value="Nucleic acid-binding proteins"/>
    <property type="match status" value="1"/>
</dbReference>
<dbReference type="eggNOG" id="COG0629">
    <property type="taxonomic scope" value="Bacteria"/>
</dbReference>
<dbReference type="GO" id="GO:0006310">
    <property type="term" value="P:DNA recombination"/>
    <property type="evidence" value="ECO:0007669"/>
    <property type="project" value="UniProtKB-UniRule"/>
</dbReference>
<dbReference type="NCBIfam" id="NF004972">
    <property type="entry name" value="PRK06341.1"/>
    <property type="match status" value="1"/>
</dbReference>
<dbReference type="NCBIfam" id="TIGR00621">
    <property type="entry name" value="ssb"/>
    <property type="match status" value="1"/>
</dbReference>
<dbReference type="Pfam" id="PF00436">
    <property type="entry name" value="SSB"/>
    <property type="match status" value="1"/>
</dbReference>
<evidence type="ECO:0000256" key="4">
    <source>
        <dbReference type="RuleBase" id="RU000524"/>
    </source>
</evidence>
<sequence length="174" mass="18035">MAGSVNKVILIGNLGRDPEVRSFQNGGKVCNLRIATSETWKDRNTGERREKTEWHSVAIFQEGLVRIAEQYLRKGSKVYIEGQLQTRKWQDQSGNDRYSTEVVLQGFGGTLTMLDGRDGGSGGGGGGYGGGSGGGDYGGGGYDSGNGGGGGGYDSGPSGGGGGGSRDLDDEIPF</sequence>
<dbReference type="PANTHER" id="PTHR10302:SF27">
    <property type="entry name" value="SINGLE-STRANDED DNA-BINDING PROTEIN"/>
    <property type="match status" value="1"/>
</dbReference>
<dbReference type="GO" id="GO:0009295">
    <property type="term" value="C:nucleoid"/>
    <property type="evidence" value="ECO:0007669"/>
    <property type="project" value="TreeGrafter"/>
</dbReference>
<feature type="compositionally biased region" description="Gly residues" evidence="5">
    <location>
        <begin position="124"/>
        <end position="165"/>
    </location>
</feature>
<evidence type="ECO:0000256" key="1">
    <source>
        <dbReference type="ARBA" id="ARBA00023125"/>
    </source>
</evidence>
<dbReference type="InterPro" id="IPR000424">
    <property type="entry name" value="Primosome_PriB/ssb"/>
</dbReference>
<dbReference type="GO" id="GO:0006260">
    <property type="term" value="P:DNA replication"/>
    <property type="evidence" value="ECO:0007669"/>
    <property type="project" value="UniProtKB-UniRule"/>
</dbReference>
<evidence type="ECO:0000313" key="7">
    <source>
        <dbReference type="Proteomes" id="UP000027337"/>
    </source>
</evidence>
<protein>
    <recommendedName>
        <fullName evidence="3 4">Single-stranded DNA-binding protein</fullName>
        <shortName evidence="3">SSB</shortName>
    </recommendedName>
</protein>
<comment type="caution">
    <text evidence="6">The sequence shown here is derived from an EMBL/GenBank/DDBJ whole genome shotgun (WGS) entry which is preliminary data.</text>
</comment>
<evidence type="ECO:0000256" key="3">
    <source>
        <dbReference type="HAMAP-Rule" id="MF_00984"/>
    </source>
</evidence>
<dbReference type="GO" id="GO:0003697">
    <property type="term" value="F:single-stranded DNA binding"/>
    <property type="evidence" value="ECO:0007669"/>
    <property type="project" value="UniProtKB-UniRule"/>
</dbReference>
<dbReference type="RefSeq" id="WP_037907408.1">
    <property type="nucleotide sequence ID" value="NZ_JEMU01000006.1"/>
</dbReference>
<dbReference type="GO" id="GO:0006281">
    <property type="term" value="P:DNA repair"/>
    <property type="evidence" value="ECO:0007669"/>
    <property type="project" value="UniProtKB-UniRule"/>
</dbReference>
<comment type="function">
    <text evidence="3">Plays an important role in DNA replication, recombination and repair. Binds to ssDNA and to an array of partner proteins to recruit them to their sites of action during DNA metabolism.</text>
</comment>
<keyword evidence="3" id="KW-0235">DNA replication</keyword>
<dbReference type="AlphaFoldDB" id="A0A061SRC4"/>
<keyword evidence="3" id="KW-0227">DNA damage</keyword>
<dbReference type="InterPro" id="IPR011344">
    <property type="entry name" value="ssDNA-bd"/>
</dbReference>
<keyword evidence="7" id="KW-1185">Reference proteome</keyword>
<reference evidence="6 7" key="1">
    <citation type="journal article" date="2014" name="Genome Announc.">
        <title>Draft Genome Sequences of Two Isolates of the Roseobacter Group, Sulfitobacter sp. Strains 3SOLIMAR09 and 1FIGIMAR09, from Harbors of Mallorca Island (Mediterranean Sea).</title>
        <authorList>
            <person name="Mas-Llado M."/>
            <person name="Pina-Villalonga J.M."/>
            <person name="Brunet-Galmes I."/>
            <person name="Nogales B."/>
            <person name="Bosch R."/>
        </authorList>
    </citation>
    <scope>NUCLEOTIDE SEQUENCE [LARGE SCALE GENOMIC DNA]</scope>
    <source>
        <strain evidence="6 7">1FIGIMAR09</strain>
    </source>
</reference>
<keyword evidence="3" id="KW-0234">DNA repair</keyword>
<feature type="region of interest" description="Disordered" evidence="5">
    <location>
        <begin position="124"/>
        <end position="174"/>
    </location>
</feature>
<dbReference type="Gene3D" id="2.40.50.140">
    <property type="entry name" value="Nucleic acid-binding proteins"/>
    <property type="match status" value="1"/>
</dbReference>
<keyword evidence="1 3" id="KW-0238">DNA-binding</keyword>
<accession>A0A061SRC4</accession>
<dbReference type="STRING" id="83219.PM02_08890"/>
<organism evidence="6 7">
    <name type="scientific">Sulfitobacter mediterraneus</name>
    <dbReference type="NCBI Taxonomy" id="83219"/>
    <lineage>
        <taxon>Bacteria</taxon>
        <taxon>Pseudomonadati</taxon>
        <taxon>Pseudomonadota</taxon>
        <taxon>Alphaproteobacteria</taxon>
        <taxon>Rhodobacterales</taxon>
        <taxon>Roseobacteraceae</taxon>
        <taxon>Sulfitobacter</taxon>
    </lineage>
</organism>
<name>A0A061SRC4_9RHOB</name>
<evidence type="ECO:0000256" key="2">
    <source>
        <dbReference type="ARBA" id="ARBA00023172"/>
    </source>
</evidence>